<reference evidence="1 2" key="1">
    <citation type="journal article" date="2021" name="Nat. Commun.">
        <title>Genetic determinants of endophytism in the Arabidopsis root mycobiome.</title>
        <authorList>
            <person name="Mesny F."/>
            <person name="Miyauchi S."/>
            <person name="Thiergart T."/>
            <person name="Pickel B."/>
            <person name="Atanasova L."/>
            <person name="Karlsson M."/>
            <person name="Huettel B."/>
            <person name="Barry K.W."/>
            <person name="Haridas S."/>
            <person name="Chen C."/>
            <person name="Bauer D."/>
            <person name="Andreopoulos W."/>
            <person name="Pangilinan J."/>
            <person name="LaButti K."/>
            <person name="Riley R."/>
            <person name="Lipzen A."/>
            <person name="Clum A."/>
            <person name="Drula E."/>
            <person name="Henrissat B."/>
            <person name="Kohler A."/>
            <person name="Grigoriev I.V."/>
            <person name="Martin F.M."/>
            <person name="Hacquard S."/>
        </authorList>
    </citation>
    <scope>NUCLEOTIDE SEQUENCE [LARGE SCALE GENOMIC DNA]</scope>
    <source>
        <strain evidence="1 2">MPI-SDFR-AT-0079</strain>
    </source>
</reference>
<comment type="caution">
    <text evidence="1">The sequence shown here is derived from an EMBL/GenBank/DDBJ whole genome shotgun (WGS) entry which is preliminary data.</text>
</comment>
<dbReference type="EMBL" id="JAGIZQ010000004">
    <property type="protein sequence ID" value="KAH6632444.1"/>
    <property type="molecule type" value="Genomic_DNA"/>
</dbReference>
<gene>
    <name evidence="1" type="ORF">F5144DRAFT_621236</name>
</gene>
<evidence type="ECO:0000313" key="1">
    <source>
        <dbReference type="EMBL" id="KAH6632444.1"/>
    </source>
</evidence>
<sequence length="1203" mass="133072">MAIFPGGGPARSTAINSPRHLTLRNARRLFVAGEQNERELTLAAPSEDDDDPEPVLLPGEEKVYSYWAPGLEAGQKHHVKVNQTVSSDNQTLPLAAEKVFFVDAPQFSLPQGTIHSIYPPQGYSDDNRILPHIVLTDPHLPWERLGSPNTHVPEGERPRTRVPWLVLFSFTQDELILPPEHLNGPGSIFASTSSSVIKPVKQSSTGTVNMSIGDLWATTKSKVVTTPITDQLGPDSIKNARGDFIFVKPDLFTSLFSNFDENGDRKVPSSPNTTPYGLLAHVKHINGEGMAVAGVEDTAIFSLIIGNRAGPLDNPTPATVSVHLVSIEGVEDMRLPISADAKYVALCSLHSWNYTVNPPGMVNVREFFEHLGRTLDVLRMPEAFFVPLEKQPSSKVQQRVAARLRDGYSLVRHRLQTGEETVAFFRGPFTPTIILDSDVGIMDITYSAAWQLGRTLALGDEGFTSALGRLRTSIRSAAMKEAKIAAINSVNSLAYRSREEVLQGLSSLYDDLSGISGNESAVSAEAATDDAKGRWSRRRLARSEIPDLSFSSPVIEAKYPNTALSAAHTLGESVDGNVYDELNDPASTNWRIVLTWLLGRMYLDGVPAHYLITDPSHLPQETLRFFYIDPNWVDALIDGALSLGNHMGVDQDRVAIKKALNRYITNTPKHLDFAPQIPTYGFYLRSDLVSMFPDLRVTTLPARPQLPPGFKDRAPLLRHDIITDGVMLGLLDRVPGTPEFDGLVFTQPAHQQRYAVSPTLNTETAEFHIHRQYTLDKATRLSDEDRAKSVEPPIICHRSPDSENSKNPLFTWGSAPGKNDLRIMQVARFAQTQLDKLNRDMPTYRDGDVDKKYFSDGTATSALFSMQLRDPVYNLKILFKGAAIDEASHTPAAFRTLTSLQPPIVERLRARRAITAGDSGPSQESPKHSGEVSNDHDSRHGHDDQPAQPVTFKRHADYVPPEHGFWSMAPHLRAIPIVDLPALETSDDVEPEPTETAPEETRAELLASTSAMTRRMVPFEGRDPATGPRFVCTVHTRDVRSGVIEIPPETRKHEQLPQDLVFSIHATNNTSEEWDLMELAIMIPLGPAPTDPKGPYFVMKEYAGPGATMLSNLRFNVVVALVTPGNNPALQLRILPRSSKGHINITKVQDLSFLLGMVDVNRWMHVVGDDRPRQTRIETRAYYTPEGGNPIVDSNVLVTVYMM</sequence>
<keyword evidence="2" id="KW-1185">Reference proteome</keyword>
<organism evidence="1 2">
    <name type="scientific">Chaetomium tenue</name>
    <dbReference type="NCBI Taxonomy" id="1854479"/>
    <lineage>
        <taxon>Eukaryota</taxon>
        <taxon>Fungi</taxon>
        <taxon>Dikarya</taxon>
        <taxon>Ascomycota</taxon>
        <taxon>Pezizomycotina</taxon>
        <taxon>Sordariomycetes</taxon>
        <taxon>Sordariomycetidae</taxon>
        <taxon>Sordariales</taxon>
        <taxon>Chaetomiaceae</taxon>
        <taxon>Chaetomium</taxon>
    </lineage>
</organism>
<protein>
    <submittedName>
        <fullName evidence="1">Uncharacterized protein</fullName>
    </submittedName>
</protein>
<evidence type="ECO:0000313" key="2">
    <source>
        <dbReference type="Proteomes" id="UP000724584"/>
    </source>
</evidence>
<accession>A0ACB7PAG4</accession>
<name>A0ACB7PAG4_9PEZI</name>
<dbReference type="Proteomes" id="UP000724584">
    <property type="component" value="Unassembled WGS sequence"/>
</dbReference>
<proteinExistence type="predicted"/>